<feature type="domain" description="Glutaredoxin" evidence="3">
    <location>
        <begin position="72"/>
        <end position="107"/>
    </location>
</feature>
<protein>
    <submittedName>
        <fullName evidence="4">Glutaredoxin family protein</fullName>
    </submittedName>
</protein>
<reference evidence="5" key="1">
    <citation type="journal article" date="2019" name="Int. J. Syst. Evol. Microbiol.">
        <title>The Global Catalogue of Microorganisms (GCM) 10K type strain sequencing project: providing services to taxonomists for standard genome sequencing and annotation.</title>
        <authorList>
            <consortium name="The Broad Institute Genomics Platform"/>
            <consortium name="The Broad Institute Genome Sequencing Center for Infectious Disease"/>
            <person name="Wu L."/>
            <person name="Ma J."/>
        </authorList>
    </citation>
    <scope>NUCLEOTIDE SEQUENCE [LARGE SCALE GENOMIC DNA]</scope>
    <source>
        <strain evidence="5">CGMCC 1.12371</strain>
    </source>
</reference>
<dbReference type="PROSITE" id="PS51354">
    <property type="entry name" value="GLUTAREDOXIN_2"/>
    <property type="match status" value="1"/>
</dbReference>
<dbReference type="Gene3D" id="3.40.30.10">
    <property type="entry name" value="Glutaredoxin"/>
    <property type="match status" value="1"/>
</dbReference>
<dbReference type="InterPro" id="IPR036249">
    <property type="entry name" value="Thioredoxin-like_sf"/>
</dbReference>
<sequence>MKAVHALSTGALILCCALTAQAQGVQRIVGPDGKVTYTDRAAPSSTSTPAATPSEAGALPYTLRQAVQRYPVTLYTSDKCNPCNSARELLQKRGVPFTEKTITTAEDGQAFAALGADNALPLTTIGTQRISGFLASDLNRYLDAAGYPAQSQLPRTYRNPAPQALAPVAPPTPEAPRVDTPVAPAAPSAPVAAPPSNPAGIRF</sequence>
<evidence type="ECO:0000313" key="5">
    <source>
        <dbReference type="Proteomes" id="UP001596501"/>
    </source>
</evidence>
<dbReference type="CDD" id="cd02976">
    <property type="entry name" value="NrdH"/>
    <property type="match status" value="1"/>
</dbReference>
<dbReference type="EMBL" id="JBHTCA010000012">
    <property type="protein sequence ID" value="MFC7410142.1"/>
    <property type="molecule type" value="Genomic_DNA"/>
</dbReference>
<dbReference type="RefSeq" id="WP_382224787.1">
    <property type="nucleotide sequence ID" value="NZ_JBHTCA010000012.1"/>
</dbReference>
<dbReference type="SUPFAM" id="SSF52833">
    <property type="entry name" value="Thioredoxin-like"/>
    <property type="match status" value="1"/>
</dbReference>
<accession>A0ABW2QM92</accession>
<evidence type="ECO:0000259" key="3">
    <source>
        <dbReference type="Pfam" id="PF00462"/>
    </source>
</evidence>
<evidence type="ECO:0000256" key="1">
    <source>
        <dbReference type="SAM" id="MobiDB-lite"/>
    </source>
</evidence>
<comment type="caution">
    <text evidence="4">The sequence shown here is derived from an EMBL/GenBank/DDBJ whole genome shotgun (WGS) entry which is preliminary data.</text>
</comment>
<keyword evidence="2" id="KW-0732">Signal</keyword>
<keyword evidence="5" id="KW-1185">Reference proteome</keyword>
<dbReference type="Pfam" id="PF00462">
    <property type="entry name" value="Glutaredoxin"/>
    <property type="match status" value="1"/>
</dbReference>
<dbReference type="InterPro" id="IPR002109">
    <property type="entry name" value="Glutaredoxin"/>
</dbReference>
<feature type="region of interest" description="Disordered" evidence="1">
    <location>
        <begin position="152"/>
        <end position="203"/>
    </location>
</feature>
<evidence type="ECO:0000256" key="2">
    <source>
        <dbReference type="SAM" id="SignalP"/>
    </source>
</evidence>
<feature type="compositionally biased region" description="Low complexity" evidence="1">
    <location>
        <begin position="181"/>
        <end position="191"/>
    </location>
</feature>
<gene>
    <name evidence="4" type="ORF">ACFQPB_14840</name>
</gene>
<name>A0ABW2QM92_9BURK</name>
<feature type="chain" id="PRO_5045378841" evidence="2">
    <location>
        <begin position="23"/>
        <end position="203"/>
    </location>
</feature>
<feature type="signal peptide" evidence="2">
    <location>
        <begin position="1"/>
        <end position="22"/>
    </location>
</feature>
<organism evidence="4 5">
    <name type="scientific">Hydrogenophaga atypica</name>
    <dbReference type="NCBI Taxonomy" id="249409"/>
    <lineage>
        <taxon>Bacteria</taxon>
        <taxon>Pseudomonadati</taxon>
        <taxon>Pseudomonadota</taxon>
        <taxon>Betaproteobacteria</taxon>
        <taxon>Burkholderiales</taxon>
        <taxon>Comamonadaceae</taxon>
        <taxon>Hydrogenophaga</taxon>
    </lineage>
</organism>
<dbReference type="Proteomes" id="UP001596501">
    <property type="component" value="Unassembled WGS sequence"/>
</dbReference>
<evidence type="ECO:0000313" key="4">
    <source>
        <dbReference type="EMBL" id="MFC7410142.1"/>
    </source>
</evidence>
<proteinExistence type="predicted"/>